<feature type="region of interest" description="Disordered" evidence="1">
    <location>
        <begin position="88"/>
        <end position="113"/>
    </location>
</feature>
<evidence type="ECO:0000313" key="4">
    <source>
        <dbReference type="Proteomes" id="UP001187471"/>
    </source>
</evidence>
<evidence type="ECO:0000256" key="2">
    <source>
        <dbReference type="SAM" id="Phobius"/>
    </source>
</evidence>
<feature type="compositionally biased region" description="Polar residues" evidence="1">
    <location>
        <begin position="1"/>
        <end position="23"/>
    </location>
</feature>
<dbReference type="AlphaFoldDB" id="A0AA88SHH8"/>
<dbReference type="PANTHER" id="PTHR36794">
    <property type="entry name" value="TRANSMEMBRANE PROTEIN"/>
    <property type="match status" value="1"/>
</dbReference>
<feature type="compositionally biased region" description="Low complexity" evidence="1">
    <location>
        <begin position="92"/>
        <end position="113"/>
    </location>
</feature>
<dbReference type="PANTHER" id="PTHR36794:SF1">
    <property type="entry name" value="TRANSMEMBRANE PROTEIN"/>
    <property type="match status" value="1"/>
</dbReference>
<keyword evidence="4" id="KW-1185">Reference proteome</keyword>
<protein>
    <submittedName>
        <fullName evidence="3">Uncharacterized protein</fullName>
    </submittedName>
</protein>
<feature type="region of interest" description="Disordered" evidence="1">
    <location>
        <begin position="1"/>
        <end position="24"/>
    </location>
</feature>
<comment type="caution">
    <text evidence="3">The sequence shown here is derived from an EMBL/GenBank/DDBJ whole genome shotgun (WGS) entry which is preliminary data.</text>
</comment>
<keyword evidence="2" id="KW-1133">Transmembrane helix</keyword>
<name>A0AA88SHH8_9ASTE</name>
<keyword evidence="2" id="KW-0812">Transmembrane</keyword>
<evidence type="ECO:0000256" key="1">
    <source>
        <dbReference type="SAM" id="MobiDB-lite"/>
    </source>
</evidence>
<dbReference type="Proteomes" id="UP001187471">
    <property type="component" value="Unassembled WGS sequence"/>
</dbReference>
<keyword evidence="2" id="KW-0472">Membrane</keyword>
<sequence length="113" mass="12863">MATQQEEGSQQAADDQQLPSLSATGLRGMIENQYRRIRENAETYPYVWGSYIVVYGGFGLWLAYRWRKLRKTEDRVRVLQERLRKIVEAEKSSSSAAATEKASSSSEKPTSNN</sequence>
<organism evidence="3 4">
    <name type="scientific">Escallonia rubra</name>
    <dbReference type="NCBI Taxonomy" id="112253"/>
    <lineage>
        <taxon>Eukaryota</taxon>
        <taxon>Viridiplantae</taxon>
        <taxon>Streptophyta</taxon>
        <taxon>Embryophyta</taxon>
        <taxon>Tracheophyta</taxon>
        <taxon>Spermatophyta</taxon>
        <taxon>Magnoliopsida</taxon>
        <taxon>eudicotyledons</taxon>
        <taxon>Gunneridae</taxon>
        <taxon>Pentapetalae</taxon>
        <taxon>asterids</taxon>
        <taxon>campanulids</taxon>
        <taxon>Escalloniales</taxon>
        <taxon>Escalloniaceae</taxon>
        <taxon>Escallonia</taxon>
    </lineage>
</organism>
<reference evidence="3" key="1">
    <citation type="submission" date="2022-12" db="EMBL/GenBank/DDBJ databases">
        <title>Draft genome assemblies for two species of Escallonia (Escalloniales).</title>
        <authorList>
            <person name="Chanderbali A."/>
            <person name="Dervinis C."/>
            <person name="Anghel I."/>
            <person name="Soltis D."/>
            <person name="Soltis P."/>
            <person name="Zapata F."/>
        </authorList>
    </citation>
    <scope>NUCLEOTIDE SEQUENCE</scope>
    <source>
        <strain evidence="3">UCBG92.1500</strain>
        <tissue evidence="3">Leaf</tissue>
    </source>
</reference>
<accession>A0AA88SHH8</accession>
<gene>
    <name evidence="3" type="ORF">RJ640_004183</name>
</gene>
<evidence type="ECO:0000313" key="3">
    <source>
        <dbReference type="EMBL" id="KAK2990820.1"/>
    </source>
</evidence>
<proteinExistence type="predicted"/>
<dbReference type="EMBL" id="JAVXUO010000615">
    <property type="protein sequence ID" value="KAK2990820.1"/>
    <property type="molecule type" value="Genomic_DNA"/>
</dbReference>
<feature type="transmembrane region" description="Helical" evidence="2">
    <location>
        <begin position="46"/>
        <end position="64"/>
    </location>
</feature>